<evidence type="ECO:0000313" key="2">
    <source>
        <dbReference type="EMBL" id="UYG52215.1"/>
    </source>
</evidence>
<keyword evidence="3" id="KW-1185">Reference proteome</keyword>
<evidence type="ECO:0000256" key="1">
    <source>
        <dbReference type="SAM" id="Phobius"/>
    </source>
</evidence>
<feature type="transmembrane region" description="Helical" evidence="1">
    <location>
        <begin position="16"/>
        <end position="37"/>
    </location>
</feature>
<name>A0ABY6GBX5_9BURK</name>
<protein>
    <submittedName>
        <fullName evidence="2">Uncharacterized protein</fullName>
    </submittedName>
</protein>
<keyword evidence="1" id="KW-0472">Membrane</keyword>
<reference evidence="2" key="1">
    <citation type="submission" date="2022-09" db="EMBL/GenBank/DDBJ databases">
        <title>The complete genome of Acidovorax sp. 5MLIR.</title>
        <authorList>
            <person name="Liu L."/>
            <person name="Yue J."/>
            <person name="Yang F."/>
            <person name="Yuan J."/>
            <person name="Li L."/>
        </authorList>
    </citation>
    <scope>NUCLEOTIDE SEQUENCE</scope>
    <source>
        <strain evidence="2">5MLIR</strain>
    </source>
</reference>
<accession>A0ABY6GBX5</accession>
<keyword evidence="1" id="KW-1133">Transmembrane helix</keyword>
<dbReference type="RefSeq" id="WP_231044262.1">
    <property type="nucleotide sequence ID" value="NZ_CP106881.1"/>
</dbReference>
<keyword evidence="1" id="KW-0812">Transmembrane</keyword>
<dbReference type="Proteomes" id="UP001162800">
    <property type="component" value="Chromosome"/>
</dbReference>
<dbReference type="EMBL" id="CP106881">
    <property type="protein sequence ID" value="UYG52215.1"/>
    <property type="molecule type" value="Genomic_DNA"/>
</dbReference>
<proteinExistence type="predicted"/>
<organism evidence="2 3">
    <name type="scientific">Comamonas endophytica</name>
    <dbReference type="NCBI Taxonomy" id="2949090"/>
    <lineage>
        <taxon>Bacteria</taxon>
        <taxon>Pseudomonadati</taxon>
        <taxon>Pseudomonadota</taxon>
        <taxon>Betaproteobacteria</taxon>
        <taxon>Burkholderiales</taxon>
        <taxon>Comamonadaceae</taxon>
        <taxon>Comamonas</taxon>
    </lineage>
</organism>
<sequence>MRSVQIEFVENETWKLVWTAAAVVLLAITLSLVVPIWQTHRKRVALDQELASFQALQLQELAERKKTANPLGHVRAASEAAAVRLLQRDWNQLYDTIEAPALADARLLQLSFDSATGDATLEYELDKLEQAAHVSNALDAASRQIGLWRLERFERAEQTRSMSGAATVKGYWRSRVDQTAW</sequence>
<evidence type="ECO:0000313" key="3">
    <source>
        <dbReference type="Proteomes" id="UP001162800"/>
    </source>
</evidence>
<gene>
    <name evidence="2" type="ORF">M9799_02960</name>
</gene>